<feature type="transmembrane region" description="Helical" evidence="5">
    <location>
        <begin position="65"/>
        <end position="87"/>
    </location>
</feature>
<evidence type="ECO:0000256" key="2">
    <source>
        <dbReference type="ARBA" id="ARBA00022692"/>
    </source>
</evidence>
<dbReference type="PANTHER" id="PTHR37306:SF1">
    <property type="entry name" value="COLICIN V PRODUCTION PROTEIN"/>
    <property type="match status" value="1"/>
</dbReference>
<evidence type="ECO:0000313" key="6">
    <source>
        <dbReference type="EMBL" id="NJB68090.1"/>
    </source>
</evidence>
<keyword evidence="4 5" id="KW-0472">Membrane</keyword>
<organism evidence="6 7">
    <name type="scientific">Desulfobaculum xiamenense</name>
    <dbReference type="NCBI Taxonomy" id="995050"/>
    <lineage>
        <taxon>Bacteria</taxon>
        <taxon>Pseudomonadati</taxon>
        <taxon>Thermodesulfobacteriota</taxon>
        <taxon>Desulfovibrionia</taxon>
        <taxon>Desulfovibrionales</taxon>
        <taxon>Desulfovibrionaceae</taxon>
        <taxon>Desulfobaculum</taxon>
    </lineage>
</organism>
<dbReference type="EMBL" id="JAATJA010000002">
    <property type="protein sequence ID" value="NJB68090.1"/>
    <property type="molecule type" value="Genomic_DNA"/>
</dbReference>
<comment type="subcellular location">
    <subcellularLocation>
        <location evidence="1">Membrane</location>
        <topology evidence="1">Multi-pass membrane protein</topology>
    </subcellularLocation>
</comment>
<proteinExistence type="predicted"/>
<gene>
    <name evidence="6" type="ORF">GGQ74_001763</name>
</gene>
<name>A0A846QM35_9BACT</name>
<evidence type="ECO:0000313" key="7">
    <source>
        <dbReference type="Proteomes" id="UP000580856"/>
    </source>
</evidence>
<evidence type="ECO:0000256" key="4">
    <source>
        <dbReference type="ARBA" id="ARBA00023136"/>
    </source>
</evidence>
<comment type="caution">
    <text evidence="6">The sequence shown here is derived from an EMBL/GenBank/DDBJ whole genome shotgun (WGS) entry which is preliminary data.</text>
</comment>
<dbReference type="GO" id="GO:0009403">
    <property type="term" value="P:toxin biosynthetic process"/>
    <property type="evidence" value="ECO:0007669"/>
    <property type="project" value="InterPro"/>
</dbReference>
<keyword evidence="7" id="KW-1185">Reference proteome</keyword>
<dbReference type="GO" id="GO:0016020">
    <property type="term" value="C:membrane"/>
    <property type="evidence" value="ECO:0007669"/>
    <property type="project" value="UniProtKB-SubCell"/>
</dbReference>
<protein>
    <submittedName>
        <fullName evidence="6">Membrane protein required for colicin V production</fullName>
    </submittedName>
</protein>
<feature type="transmembrane region" description="Helical" evidence="5">
    <location>
        <begin position="107"/>
        <end position="126"/>
    </location>
</feature>
<reference evidence="6 7" key="1">
    <citation type="submission" date="2020-03" db="EMBL/GenBank/DDBJ databases">
        <title>Genomic Encyclopedia of Type Strains, Phase IV (KMG-IV): sequencing the most valuable type-strain genomes for metagenomic binning, comparative biology and taxonomic classification.</title>
        <authorList>
            <person name="Goeker M."/>
        </authorList>
    </citation>
    <scope>NUCLEOTIDE SEQUENCE [LARGE SCALE GENOMIC DNA]</scope>
    <source>
        <strain evidence="6 7">DSM 24233</strain>
    </source>
</reference>
<keyword evidence="3 5" id="KW-1133">Transmembrane helix</keyword>
<dbReference type="AlphaFoldDB" id="A0A846QM35"/>
<dbReference type="Proteomes" id="UP000580856">
    <property type="component" value="Unassembled WGS sequence"/>
</dbReference>
<accession>A0A846QM35</accession>
<evidence type="ECO:0000256" key="5">
    <source>
        <dbReference type="SAM" id="Phobius"/>
    </source>
</evidence>
<keyword evidence="2 5" id="KW-0812">Transmembrane</keyword>
<dbReference type="Pfam" id="PF02674">
    <property type="entry name" value="Colicin_V"/>
    <property type="match status" value="1"/>
</dbReference>
<dbReference type="RefSeq" id="WP_167941185.1">
    <property type="nucleotide sequence ID" value="NZ_JAATJA010000002.1"/>
</dbReference>
<dbReference type="PANTHER" id="PTHR37306">
    <property type="entry name" value="COLICIN V PRODUCTION PROTEIN"/>
    <property type="match status" value="1"/>
</dbReference>
<dbReference type="InterPro" id="IPR003825">
    <property type="entry name" value="Colicin-V_CvpA"/>
</dbReference>
<evidence type="ECO:0000256" key="3">
    <source>
        <dbReference type="ARBA" id="ARBA00022989"/>
    </source>
</evidence>
<sequence length="210" mass="23423">MFNFLDVVFIAIAAFFFIRGAFRGLIKEVASTLGLILAYWLANTRNDLLVDFYATWFKSPGLLHFLSYVSVFVGVMLAVSFCAWVLVRLFRIMPVLWVDIPGGAAVGMAKAGAFCCIILVALGAFMPEAEFVKQSRIAPYLHSGVEMLSQFTPEKMRHFDPSDLRERMRLEREEALDRFLSGGNSTGGDLGQKSMELLDKMKKSLNGTGE</sequence>
<evidence type="ECO:0000256" key="1">
    <source>
        <dbReference type="ARBA" id="ARBA00004141"/>
    </source>
</evidence>